<feature type="transmembrane region" description="Helical" evidence="1">
    <location>
        <begin position="201"/>
        <end position="223"/>
    </location>
</feature>
<feature type="transmembrane region" description="Helical" evidence="1">
    <location>
        <begin position="351"/>
        <end position="372"/>
    </location>
</feature>
<evidence type="ECO:0000256" key="1">
    <source>
        <dbReference type="SAM" id="Phobius"/>
    </source>
</evidence>
<dbReference type="Proteomes" id="UP000253208">
    <property type="component" value="Unassembled WGS sequence"/>
</dbReference>
<sequence length="421" mass="48095">MKKIGLKRIGLKRIGYDICEYILACCLIINCRAIWLTIPGSGDKINSIVNLMIVFAVCGCMLFKGKYKIKNIKCGIKISIALLLYLLFFILVNGYNRKIFLVWMIICICLNIYIFVCNDKENYPSIFEKYINIMVVIGIISIVIWLMGSVFHVISPNMAISTTWTSTGKPITVPGYWGIQFERQISDIFSFLGVSVRNSSFFAEAPMASFNFSIALLLELLVIERKKHKYKIITLILAILTTFASTGYLIVIGILGYGYFKYKPKKMGMKIIKIFIIPIVVGVFGIFIIILVLQKLGTSSGNIRVEDFVIGYNIWRKYAIWGCGYENNDLIKTYFSISRTNMGFSNSLTQILVQCGLYIFVLYIYCFMKGIIQGIKNKNVNMVVFIIVFFALFAFTLVSYQYIVVVILLFMLSQKDYIKIK</sequence>
<gene>
    <name evidence="2" type="ORF">C4886_10165</name>
</gene>
<feature type="transmembrane region" description="Helical" evidence="1">
    <location>
        <begin position="21"/>
        <end position="38"/>
    </location>
</feature>
<feature type="transmembrane region" description="Helical" evidence="1">
    <location>
        <begin position="235"/>
        <end position="259"/>
    </location>
</feature>
<organism evidence="2 3">
    <name type="scientific">Blautia obeum</name>
    <dbReference type="NCBI Taxonomy" id="40520"/>
    <lineage>
        <taxon>Bacteria</taxon>
        <taxon>Bacillati</taxon>
        <taxon>Bacillota</taxon>
        <taxon>Clostridia</taxon>
        <taxon>Lachnospirales</taxon>
        <taxon>Lachnospiraceae</taxon>
        <taxon>Blautia</taxon>
    </lineage>
</organism>
<feature type="transmembrane region" description="Helical" evidence="1">
    <location>
        <begin position="271"/>
        <end position="293"/>
    </location>
</feature>
<feature type="transmembrane region" description="Helical" evidence="1">
    <location>
        <begin position="100"/>
        <end position="118"/>
    </location>
</feature>
<comment type="caution">
    <text evidence="2">The sequence shown here is derived from an EMBL/GenBank/DDBJ whole genome shotgun (WGS) entry which is preliminary data.</text>
</comment>
<dbReference type="EMBL" id="PSQG01000013">
    <property type="protein sequence ID" value="RCH43537.1"/>
    <property type="molecule type" value="Genomic_DNA"/>
</dbReference>
<protein>
    <recommendedName>
        <fullName evidence="4">Lipid A core-O-antigen ligase and related enzymes</fullName>
    </recommendedName>
</protein>
<keyword evidence="1" id="KW-0472">Membrane</keyword>
<accession>A0A367FYL2</accession>
<keyword evidence="1" id="KW-0812">Transmembrane</keyword>
<reference evidence="2 3" key="1">
    <citation type="submission" date="2018-02" db="EMBL/GenBank/DDBJ databases">
        <title>Complete genome sequencing of Faecalibacterium prausnitzii strains isolated from the human gut.</title>
        <authorList>
            <person name="Fitzgerald B.C."/>
            <person name="Shkoporov A.N."/>
            <person name="Ross P.R."/>
            <person name="Hill C."/>
        </authorList>
    </citation>
    <scope>NUCLEOTIDE SEQUENCE [LARGE SCALE GENOMIC DNA]</scope>
    <source>
        <strain evidence="2 3">APC942/31-1</strain>
    </source>
</reference>
<feature type="transmembrane region" description="Helical" evidence="1">
    <location>
        <begin position="44"/>
        <end position="63"/>
    </location>
</feature>
<dbReference type="AlphaFoldDB" id="A0A367FYL2"/>
<feature type="transmembrane region" description="Helical" evidence="1">
    <location>
        <begin position="130"/>
        <end position="154"/>
    </location>
</feature>
<evidence type="ECO:0008006" key="4">
    <source>
        <dbReference type="Google" id="ProtNLM"/>
    </source>
</evidence>
<feature type="transmembrane region" description="Helical" evidence="1">
    <location>
        <begin position="75"/>
        <end position="94"/>
    </location>
</feature>
<evidence type="ECO:0000313" key="3">
    <source>
        <dbReference type="Proteomes" id="UP000253208"/>
    </source>
</evidence>
<feature type="transmembrane region" description="Helical" evidence="1">
    <location>
        <begin position="384"/>
        <end position="412"/>
    </location>
</feature>
<evidence type="ECO:0000313" key="2">
    <source>
        <dbReference type="EMBL" id="RCH43537.1"/>
    </source>
</evidence>
<dbReference type="RefSeq" id="WP_114002260.1">
    <property type="nucleotide sequence ID" value="NZ_PSQG01000013.1"/>
</dbReference>
<keyword evidence="1" id="KW-1133">Transmembrane helix</keyword>
<name>A0A367FYL2_9FIRM</name>
<proteinExistence type="predicted"/>